<dbReference type="RefSeq" id="XP_007411991.1">
    <property type="nucleotide sequence ID" value="XM_007411929.1"/>
</dbReference>
<sequence length="558" mass="63834">MILLQTSKHSINQFKRTLTTPHHLINRTYSFESGRNRKPNTRTTTESQSSTSTTTSKNEKPKAEENPDQKPTIIIGHGRRHHRHHPKSNINTNSTNSTRTTNHHTRLINQRKLLLPFVPLPFDHLSHLKPKVLSLDRLFSLQRPLLEIELSVSERRSISLESRLESLSDSNPDESDIILSSNNQLDRDHITVGSPSDPSFKSPQSAHGHHLTDYGVDEGFEDDLWGAVDGYAPYLITEPDGIDPDWSGELKHYLATSSAFVPPPVPAVNLLDKVDHSSIEKLDDLKLTEEEQRIEEGRLQDIRFLAPYGTSMTDPTPTPTDSNDFNVVLEEDLQSCSSRVESGKLPEISQDPHSLMLQAARFLHSGLTLIRWPSVVEWETIGHQLRTAEKKFNSSDDQLIGKEEEIEKIKAVRGDEVSKHHKRSNRWLKLTIETDTKASEKVIKLDVEQINRIISYSESLIEEFNQKSKTKTKVEHDLVSDKDLMKRFERLGEFLVRKHHQRNQDGLAEVKFSISQLDQSSQLGGLKQIDKEEECNEIIRMDSVQRKRKRKMKVHNFG</sequence>
<name>F4RRT3_MELLP</name>
<gene>
    <name evidence="2" type="ORF">MELLADRAFT_88459</name>
</gene>
<dbReference type="HOGENOM" id="CLU_488399_0_0_1"/>
<proteinExistence type="predicted"/>
<dbReference type="VEuPathDB" id="FungiDB:MELLADRAFT_88459"/>
<reference evidence="3" key="1">
    <citation type="journal article" date="2011" name="Proc. Natl. Acad. Sci. U.S.A.">
        <title>Obligate biotrophy features unraveled by the genomic analysis of rust fungi.</title>
        <authorList>
            <person name="Duplessis S."/>
            <person name="Cuomo C.A."/>
            <person name="Lin Y.-C."/>
            <person name="Aerts A."/>
            <person name="Tisserant E."/>
            <person name="Veneault-Fourrey C."/>
            <person name="Joly D.L."/>
            <person name="Hacquard S."/>
            <person name="Amselem J."/>
            <person name="Cantarel B.L."/>
            <person name="Chiu R."/>
            <person name="Coutinho P.M."/>
            <person name="Feau N."/>
            <person name="Field M."/>
            <person name="Frey P."/>
            <person name="Gelhaye E."/>
            <person name="Goldberg J."/>
            <person name="Grabherr M.G."/>
            <person name="Kodira C.D."/>
            <person name="Kohler A."/>
            <person name="Kuees U."/>
            <person name="Lindquist E.A."/>
            <person name="Lucas S.M."/>
            <person name="Mago R."/>
            <person name="Mauceli E."/>
            <person name="Morin E."/>
            <person name="Murat C."/>
            <person name="Pangilinan J.L."/>
            <person name="Park R."/>
            <person name="Pearson M."/>
            <person name="Quesneville H."/>
            <person name="Rouhier N."/>
            <person name="Sakthikumar S."/>
            <person name="Salamov A.A."/>
            <person name="Schmutz J."/>
            <person name="Selles B."/>
            <person name="Shapiro H."/>
            <person name="Tanguay P."/>
            <person name="Tuskan G.A."/>
            <person name="Henrissat B."/>
            <person name="Van de Peer Y."/>
            <person name="Rouze P."/>
            <person name="Ellis J.G."/>
            <person name="Dodds P.N."/>
            <person name="Schein J.E."/>
            <person name="Zhong S."/>
            <person name="Hamelin R.C."/>
            <person name="Grigoriev I.V."/>
            <person name="Szabo L.J."/>
            <person name="Martin F."/>
        </authorList>
    </citation>
    <scope>NUCLEOTIDE SEQUENCE [LARGE SCALE GENOMIC DNA]</scope>
    <source>
        <strain evidence="3">98AG31 / pathotype 3-4-7</strain>
    </source>
</reference>
<evidence type="ECO:0000313" key="2">
    <source>
        <dbReference type="EMBL" id="EGG04900.1"/>
    </source>
</evidence>
<dbReference type="GeneID" id="18934883"/>
<feature type="compositionally biased region" description="Low complexity" evidence="1">
    <location>
        <begin position="91"/>
        <end position="100"/>
    </location>
</feature>
<keyword evidence="3" id="KW-1185">Reference proteome</keyword>
<feature type="compositionally biased region" description="Basic residues" evidence="1">
    <location>
        <begin position="77"/>
        <end position="87"/>
    </location>
</feature>
<dbReference type="KEGG" id="mlr:MELLADRAFT_88459"/>
<dbReference type="OrthoDB" id="2507618at2759"/>
<dbReference type="InParanoid" id="F4RRT3"/>
<dbReference type="Proteomes" id="UP000001072">
    <property type="component" value="Unassembled WGS sequence"/>
</dbReference>
<dbReference type="EMBL" id="GL883116">
    <property type="protein sequence ID" value="EGG04900.1"/>
    <property type="molecule type" value="Genomic_DNA"/>
</dbReference>
<dbReference type="AlphaFoldDB" id="F4RRT3"/>
<evidence type="ECO:0000313" key="3">
    <source>
        <dbReference type="Proteomes" id="UP000001072"/>
    </source>
</evidence>
<feature type="region of interest" description="Disordered" evidence="1">
    <location>
        <begin position="187"/>
        <end position="213"/>
    </location>
</feature>
<evidence type="ECO:0000256" key="1">
    <source>
        <dbReference type="SAM" id="MobiDB-lite"/>
    </source>
</evidence>
<organism evidence="3">
    <name type="scientific">Melampsora larici-populina (strain 98AG31 / pathotype 3-4-7)</name>
    <name type="common">Poplar leaf rust fungus</name>
    <dbReference type="NCBI Taxonomy" id="747676"/>
    <lineage>
        <taxon>Eukaryota</taxon>
        <taxon>Fungi</taxon>
        <taxon>Dikarya</taxon>
        <taxon>Basidiomycota</taxon>
        <taxon>Pucciniomycotina</taxon>
        <taxon>Pucciniomycetes</taxon>
        <taxon>Pucciniales</taxon>
        <taxon>Melampsoraceae</taxon>
        <taxon>Melampsora</taxon>
    </lineage>
</organism>
<protein>
    <submittedName>
        <fullName evidence="2">Uncharacterized protein</fullName>
    </submittedName>
</protein>
<feature type="compositionally biased region" description="Polar residues" evidence="1">
    <location>
        <begin position="193"/>
        <end position="205"/>
    </location>
</feature>
<feature type="region of interest" description="Disordered" evidence="1">
    <location>
        <begin position="26"/>
        <end position="104"/>
    </location>
</feature>
<accession>F4RRT3</accession>
<feature type="compositionally biased region" description="Low complexity" evidence="1">
    <location>
        <begin position="41"/>
        <end position="56"/>
    </location>
</feature>
<feature type="compositionally biased region" description="Basic and acidic residues" evidence="1">
    <location>
        <begin position="57"/>
        <end position="68"/>
    </location>
</feature>